<dbReference type="Proteomes" id="UP001295420">
    <property type="component" value="Unassembled WGS sequence"/>
</dbReference>
<dbReference type="RefSeq" id="WP_409929837.1">
    <property type="nucleotide sequence ID" value="NZ_CAKMTQ010000001.1"/>
</dbReference>
<protein>
    <recommendedName>
        <fullName evidence="4">Type 1 fimbrial protein</fullName>
    </recommendedName>
</protein>
<keyword evidence="1" id="KW-0732">Signal</keyword>
<comment type="caution">
    <text evidence="2">The sequence shown here is derived from an EMBL/GenBank/DDBJ whole genome shotgun (WGS) entry which is preliminary data.</text>
</comment>
<evidence type="ECO:0000313" key="3">
    <source>
        <dbReference type="Proteomes" id="UP001295420"/>
    </source>
</evidence>
<reference evidence="2" key="1">
    <citation type="submission" date="2022-01" db="EMBL/GenBank/DDBJ databases">
        <authorList>
            <person name="Lagorce A."/>
        </authorList>
    </citation>
    <scope>NUCLEOTIDE SEQUENCE</scope>
    <source>
        <strain evidence="2">Th15_F1_D04</strain>
    </source>
</reference>
<organism evidence="2 3">
    <name type="scientific">Vibrio owensii</name>
    <dbReference type="NCBI Taxonomy" id="696485"/>
    <lineage>
        <taxon>Bacteria</taxon>
        <taxon>Pseudomonadati</taxon>
        <taxon>Pseudomonadota</taxon>
        <taxon>Gammaproteobacteria</taxon>
        <taxon>Vibrionales</taxon>
        <taxon>Vibrionaceae</taxon>
        <taxon>Vibrio</taxon>
    </lineage>
</organism>
<gene>
    <name evidence="2" type="ORF">THF1D04_10494</name>
</gene>
<evidence type="ECO:0000313" key="2">
    <source>
        <dbReference type="EMBL" id="CAH1520914.1"/>
    </source>
</evidence>
<dbReference type="AlphaFoldDB" id="A0AAU9PYV5"/>
<sequence length="81" mass="9238">MRYFVISMFSVLAFISFNASAANVTVKWFGVVPSLDCSSRPISNQIDFEALDEKCKSEFKIETQSNAEKRNEDQKIVSFDM</sequence>
<dbReference type="EMBL" id="CAKMTQ010000001">
    <property type="protein sequence ID" value="CAH1520914.1"/>
    <property type="molecule type" value="Genomic_DNA"/>
</dbReference>
<feature type="signal peptide" evidence="1">
    <location>
        <begin position="1"/>
        <end position="21"/>
    </location>
</feature>
<proteinExistence type="predicted"/>
<feature type="chain" id="PRO_5043392653" description="Type 1 fimbrial protein" evidence="1">
    <location>
        <begin position="22"/>
        <end position="81"/>
    </location>
</feature>
<name>A0AAU9PYV5_9VIBR</name>
<evidence type="ECO:0008006" key="4">
    <source>
        <dbReference type="Google" id="ProtNLM"/>
    </source>
</evidence>
<accession>A0AAU9PYV5</accession>
<evidence type="ECO:0000256" key="1">
    <source>
        <dbReference type="SAM" id="SignalP"/>
    </source>
</evidence>